<evidence type="ECO:0000313" key="1">
    <source>
        <dbReference type="EMBL" id="KAK9949531.1"/>
    </source>
</evidence>
<keyword evidence="2" id="KW-1185">Reference proteome</keyword>
<proteinExistence type="predicted"/>
<name>A0AAW1YLP9_RUBAR</name>
<gene>
    <name evidence="1" type="ORF">M0R45_005049</name>
</gene>
<dbReference type="EMBL" id="JBEDUW010000001">
    <property type="protein sequence ID" value="KAK9949531.1"/>
    <property type="molecule type" value="Genomic_DNA"/>
</dbReference>
<comment type="caution">
    <text evidence="1">The sequence shown here is derived from an EMBL/GenBank/DDBJ whole genome shotgun (WGS) entry which is preliminary data.</text>
</comment>
<reference evidence="1 2" key="1">
    <citation type="journal article" date="2023" name="G3 (Bethesda)">
        <title>A chromosome-length genome assembly and annotation of blackberry (Rubus argutus, cv. 'Hillquist').</title>
        <authorList>
            <person name="Bruna T."/>
            <person name="Aryal R."/>
            <person name="Dudchenko O."/>
            <person name="Sargent D.J."/>
            <person name="Mead D."/>
            <person name="Buti M."/>
            <person name="Cavallini A."/>
            <person name="Hytonen T."/>
            <person name="Andres J."/>
            <person name="Pham M."/>
            <person name="Weisz D."/>
            <person name="Mascagni F."/>
            <person name="Usai G."/>
            <person name="Natali L."/>
            <person name="Bassil N."/>
            <person name="Fernandez G.E."/>
            <person name="Lomsadze A."/>
            <person name="Armour M."/>
            <person name="Olukolu B."/>
            <person name="Poorten T."/>
            <person name="Britton C."/>
            <person name="Davik J."/>
            <person name="Ashrafi H."/>
            <person name="Aiden E.L."/>
            <person name="Borodovsky M."/>
            <person name="Worthington M."/>
        </authorList>
    </citation>
    <scope>NUCLEOTIDE SEQUENCE [LARGE SCALE GENOMIC DNA]</scope>
    <source>
        <strain evidence="1">PI 553951</strain>
    </source>
</reference>
<organism evidence="1 2">
    <name type="scientific">Rubus argutus</name>
    <name type="common">Southern blackberry</name>
    <dbReference type="NCBI Taxonomy" id="59490"/>
    <lineage>
        <taxon>Eukaryota</taxon>
        <taxon>Viridiplantae</taxon>
        <taxon>Streptophyta</taxon>
        <taxon>Embryophyta</taxon>
        <taxon>Tracheophyta</taxon>
        <taxon>Spermatophyta</taxon>
        <taxon>Magnoliopsida</taxon>
        <taxon>eudicotyledons</taxon>
        <taxon>Gunneridae</taxon>
        <taxon>Pentapetalae</taxon>
        <taxon>rosids</taxon>
        <taxon>fabids</taxon>
        <taxon>Rosales</taxon>
        <taxon>Rosaceae</taxon>
        <taxon>Rosoideae</taxon>
        <taxon>Rosoideae incertae sedis</taxon>
        <taxon>Rubus</taxon>
    </lineage>
</organism>
<dbReference type="AlphaFoldDB" id="A0AAW1YLP9"/>
<evidence type="ECO:0000313" key="2">
    <source>
        <dbReference type="Proteomes" id="UP001457282"/>
    </source>
</evidence>
<dbReference type="Proteomes" id="UP001457282">
    <property type="component" value="Unassembled WGS sequence"/>
</dbReference>
<sequence>MAAVIRIRSCCDETGGYSGKDWTLLWAGFREMGSPAARDEGTVALPAGLCAQAWCDMRRRRAHRFKSFPSRRLHIAAPLVFCRALLHQFTPSIATDTHPCTCPVLASLPGIDPKIPDHREARVRFSTPGPPDHVAVLIRLERCSNLLRREPSLPCPTIEPVLMALSLSSWSLPRRRRPDPFCLRRLLFSQSPPQAHAATSSVLPSSPSRLASDGIDLNNSGHNAVNPDCIEPRNPNVVDRTHPSPLKVTQNPDLPRRCSMLTVDNTTAPSYPATQSATVAHLCPRALSSAVTASPILSHNYSLPLARAALI</sequence>
<protein>
    <submittedName>
        <fullName evidence="1">Uncharacterized protein</fullName>
    </submittedName>
</protein>
<accession>A0AAW1YLP9</accession>